<organism evidence="4 5">
    <name type="scientific">Mycobacterium deserti</name>
    <dbReference type="NCBI Taxonomy" id="2978347"/>
    <lineage>
        <taxon>Bacteria</taxon>
        <taxon>Bacillati</taxon>
        <taxon>Actinomycetota</taxon>
        <taxon>Actinomycetes</taxon>
        <taxon>Mycobacteriales</taxon>
        <taxon>Mycobacteriaceae</taxon>
        <taxon>Mycobacterium</taxon>
    </lineage>
</organism>
<evidence type="ECO:0000256" key="2">
    <source>
        <dbReference type="SAM" id="SignalP"/>
    </source>
</evidence>
<keyword evidence="2" id="KW-0732">Signal</keyword>
<name>A0ABT2M470_9MYCO</name>
<evidence type="ECO:0000313" key="5">
    <source>
        <dbReference type="Proteomes" id="UP001206639"/>
    </source>
</evidence>
<dbReference type="PROSITE" id="PS50213">
    <property type="entry name" value="FAS1"/>
    <property type="match status" value="1"/>
</dbReference>
<feature type="chain" id="PRO_5047254649" evidence="2">
    <location>
        <begin position="31"/>
        <end position="233"/>
    </location>
</feature>
<dbReference type="Gene3D" id="2.30.180.10">
    <property type="entry name" value="FAS1 domain"/>
    <property type="match status" value="1"/>
</dbReference>
<dbReference type="Proteomes" id="UP001206639">
    <property type="component" value="Unassembled WGS sequence"/>
</dbReference>
<sequence length="233" mass="23888">MKTRTSKAVAAAAGVAAIAVSVPLAVTAYAQPASPTPTKPAEPVIPGLEGDCDPFRAANPNWKGFINQPVGQVLSQIADVSTFNAAISGGLNPAVNVVPVLENGPYVVFAPTDEAFAKLPPGQLDALKNDPKALTDLDFYHVFLGLLGPADVKGQRPTQQGAEIKVEGTNGDIKINDTAKVICGGIAAQNARIYLIDTVLDPATPPEAITPSATSTSETTTTEPTPAADVPIG</sequence>
<evidence type="ECO:0000259" key="3">
    <source>
        <dbReference type="PROSITE" id="PS50213"/>
    </source>
</evidence>
<dbReference type="RefSeq" id="WP_260991136.1">
    <property type="nucleotide sequence ID" value="NZ_JAODWD010000001.1"/>
</dbReference>
<dbReference type="PANTHER" id="PTHR10900">
    <property type="entry name" value="PERIOSTIN-RELATED"/>
    <property type="match status" value="1"/>
</dbReference>
<dbReference type="InterPro" id="IPR050904">
    <property type="entry name" value="Adhesion/Biosynth-related"/>
</dbReference>
<dbReference type="SUPFAM" id="SSF82153">
    <property type="entry name" value="FAS1 domain"/>
    <property type="match status" value="1"/>
</dbReference>
<protein>
    <submittedName>
        <fullName evidence="4">Fasciclin domain-containing protein</fullName>
    </submittedName>
</protein>
<dbReference type="InterPro" id="IPR000782">
    <property type="entry name" value="FAS1_domain"/>
</dbReference>
<accession>A0ABT2M470</accession>
<reference evidence="5" key="1">
    <citation type="submission" date="2023-07" db="EMBL/GenBank/DDBJ databases">
        <authorList>
            <person name="Deng Y."/>
            <person name="Zhang Y.-Q."/>
        </authorList>
    </citation>
    <scope>NUCLEOTIDE SEQUENCE [LARGE SCALE GENOMIC DNA]</scope>
    <source>
        <strain evidence="5">CPCC 205710</strain>
    </source>
</reference>
<dbReference type="SMART" id="SM00554">
    <property type="entry name" value="FAS1"/>
    <property type="match status" value="1"/>
</dbReference>
<evidence type="ECO:0000256" key="1">
    <source>
        <dbReference type="SAM" id="MobiDB-lite"/>
    </source>
</evidence>
<gene>
    <name evidence="4" type="ORF">N4S67_01330</name>
</gene>
<dbReference type="EMBL" id="JAODWD010000001">
    <property type="protein sequence ID" value="MCT7657059.1"/>
    <property type="molecule type" value="Genomic_DNA"/>
</dbReference>
<feature type="domain" description="FAS1" evidence="3">
    <location>
        <begin position="67"/>
        <end position="200"/>
    </location>
</feature>
<dbReference type="Pfam" id="PF02469">
    <property type="entry name" value="Fasciclin"/>
    <property type="match status" value="1"/>
</dbReference>
<dbReference type="InterPro" id="IPR036378">
    <property type="entry name" value="FAS1_dom_sf"/>
</dbReference>
<comment type="caution">
    <text evidence="4">The sequence shown here is derived from an EMBL/GenBank/DDBJ whole genome shotgun (WGS) entry which is preliminary data.</text>
</comment>
<evidence type="ECO:0000313" key="4">
    <source>
        <dbReference type="EMBL" id="MCT7657059.1"/>
    </source>
</evidence>
<feature type="region of interest" description="Disordered" evidence="1">
    <location>
        <begin position="206"/>
        <end position="233"/>
    </location>
</feature>
<proteinExistence type="predicted"/>
<keyword evidence="5" id="KW-1185">Reference proteome</keyword>
<feature type="signal peptide" evidence="2">
    <location>
        <begin position="1"/>
        <end position="30"/>
    </location>
</feature>
<dbReference type="PANTHER" id="PTHR10900:SF77">
    <property type="entry name" value="FI19380P1"/>
    <property type="match status" value="1"/>
</dbReference>